<feature type="compositionally biased region" description="Pro residues" evidence="2">
    <location>
        <begin position="272"/>
        <end position="283"/>
    </location>
</feature>
<feature type="compositionally biased region" description="Polar residues" evidence="2">
    <location>
        <begin position="598"/>
        <end position="608"/>
    </location>
</feature>
<dbReference type="Proteomes" id="UP000327013">
    <property type="component" value="Unassembled WGS sequence"/>
</dbReference>
<feature type="compositionally biased region" description="Basic and acidic residues" evidence="2">
    <location>
        <begin position="542"/>
        <end position="554"/>
    </location>
</feature>
<comment type="similarity">
    <text evidence="1">Belongs to the small heat shock protein (HSP20) family.</text>
</comment>
<gene>
    <name evidence="4" type="ORF">FH972_026500</name>
</gene>
<reference evidence="4 5" key="1">
    <citation type="submission" date="2019-06" db="EMBL/GenBank/DDBJ databases">
        <title>A chromosomal-level reference genome of Carpinus fangiana (Coryloideae, Betulaceae).</title>
        <authorList>
            <person name="Yang X."/>
            <person name="Wang Z."/>
            <person name="Zhang L."/>
            <person name="Hao G."/>
            <person name="Liu J."/>
            <person name="Yang Y."/>
        </authorList>
    </citation>
    <scope>NUCLEOTIDE SEQUENCE [LARGE SCALE GENOMIC DNA]</scope>
    <source>
        <strain evidence="4">Cfa_2016G</strain>
        <tissue evidence="4">Leaf</tissue>
    </source>
</reference>
<organism evidence="4 5">
    <name type="scientific">Carpinus fangiana</name>
    <dbReference type="NCBI Taxonomy" id="176857"/>
    <lineage>
        <taxon>Eukaryota</taxon>
        <taxon>Viridiplantae</taxon>
        <taxon>Streptophyta</taxon>
        <taxon>Embryophyta</taxon>
        <taxon>Tracheophyta</taxon>
        <taxon>Spermatophyta</taxon>
        <taxon>Magnoliopsida</taxon>
        <taxon>eudicotyledons</taxon>
        <taxon>Gunneridae</taxon>
        <taxon>Pentapetalae</taxon>
        <taxon>rosids</taxon>
        <taxon>fabids</taxon>
        <taxon>Fagales</taxon>
        <taxon>Betulaceae</taxon>
        <taxon>Carpinus</taxon>
    </lineage>
</organism>
<feature type="compositionally biased region" description="Acidic residues" evidence="2">
    <location>
        <begin position="531"/>
        <end position="541"/>
    </location>
</feature>
<evidence type="ECO:0000256" key="1">
    <source>
        <dbReference type="PROSITE-ProRule" id="PRU00285"/>
    </source>
</evidence>
<feature type="domain" description="SHSP" evidence="3">
    <location>
        <begin position="403"/>
        <end position="524"/>
    </location>
</feature>
<dbReference type="CDD" id="cd06464">
    <property type="entry name" value="ACD_sHsps-like"/>
    <property type="match status" value="1"/>
</dbReference>
<feature type="compositionally biased region" description="Polar residues" evidence="2">
    <location>
        <begin position="560"/>
        <end position="573"/>
    </location>
</feature>
<feature type="compositionally biased region" description="Polar residues" evidence="2">
    <location>
        <begin position="580"/>
        <end position="591"/>
    </location>
</feature>
<dbReference type="EMBL" id="VIBQ01000098">
    <property type="protein sequence ID" value="KAB8748949.1"/>
    <property type="molecule type" value="Genomic_DNA"/>
</dbReference>
<protein>
    <recommendedName>
        <fullName evidence="3">SHSP domain-containing protein</fullName>
    </recommendedName>
</protein>
<dbReference type="InterPro" id="IPR008978">
    <property type="entry name" value="HSP20-like_chaperone"/>
</dbReference>
<proteinExistence type="inferred from homology"/>
<sequence length="810" mass="87937">MPNRPKQGMAEQACSLYKITKTRRIDIVVALQSSLHGRETVVHSAVILNEGQLQLRGGMMVGSVKGREKRWTVESRKGFMAYHCIGRSECQSGGTQTGKSFLTAPEQKKLITCPEAIQGPRTTVYMRVDNAVWNKQCRKLAVLRAVKGSVHDPRNLAPVVSHAACGDGLSQGRRQSRTPTRNLAIDMDRSVDSCVCHTCYRPSVRWRNAQAAASRDSIGRGQLQATSSRDTMSFSQDHLQVSGDDQLRSNAPVPPPTCHIPIEIGDGQAALAPPPPPPPPPPLDPRHWPRGPPPGLRAHMLNFGVDSHPPPPPLMGPSYAPAAPYPPPPPMAPYPSHHSHDHGGRGGACAARWGLGSGTSGLFGHSHGHHAHPGHHHGGPHAHVRGRGRGGRGGHWGRREPSPPISPLKPAVHRLDEEASYRLEVIVPGAQLSKLFVEFQSADDGEQSQLTISGFVPHAFNLSTIHGRQVAPDYFSGSFQHVASFSEAVDGDGIKPILKAGILSITIPKLLKSHDDSMMPIRVKHQHNAENDDEVKDDDWQDVGKESNKGETRLPDLSVGESSATKRPQNLQPMQRDDPQQTQAEMSSIRSNNDEVENTQQSTAQCGKTETETKSRGTSASKDLYGRHHSSGGALANYQMQLSLLEQQNLKRRLMARQQESAETGQMEAGTGLSGDPVSRRPDAIPGLQGRTPADLQMQLMLLEQQNKRLRFTTRQPKLAEEGPMELIGTCMNKLTVAASWLLGTWPEVPFIHRSDSITLLRTVASRRRQGGAEGASNCSNSTGNPRGVVPNYGVGQPAQHAARAGRSVA</sequence>
<evidence type="ECO:0000259" key="3">
    <source>
        <dbReference type="PROSITE" id="PS01031"/>
    </source>
</evidence>
<feature type="compositionally biased region" description="Basic residues" evidence="2">
    <location>
        <begin position="366"/>
        <end position="396"/>
    </location>
</feature>
<dbReference type="SUPFAM" id="SSF49764">
    <property type="entry name" value="HSP20-like chaperones"/>
    <property type="match status" value="1"/>
</dbReference>
<dbReference type="Gene3D" id="2.60.40.790">
    <property type="match status" value="1"/>
</dbReference>
<feature type="region of interest" description="Disordered" evidence="2">
    <location>
        <begin position="655"/>
        <end position="691"/>
    </location>
</feature>
<name>A0A5N6L477_9ROSI</name>
<feature type="region of interest" description="Disordered" evidence="2">
    <location>
        <begin position="364"/>
        <end position="409"/>
    </location>
</feature>
<evidence type="ECO:0000313" key="4">
    <source>
        <dbReference type="EMBL" id="KAB8748949.1"/>
    </source>
</evidence>
<feature type="region of interest" description="Disordered" evidence="2">
    <location>
        <begin position="212"/>
        <end position="296"/>
    </location>
</feature>
<evidence type="ECO:0000313" key="5">
    <source>
        <dbReference type="Proteomes" id="UP000327013"/>
    </source>
</evidence>
<feature type="region of interest" description="Disordered" evidence="2">
    <location>
        <begin position="525"/>
        <end position="628"/>
    </location>
</feature>
<comment type="caution">
    <text evidence="4">The sequence shown here is derived from an EMBL/GenBank/DDBJ whole genome shotgun (WGS) entry which is preliminary data.</text>
</comment>
<dbReference type="InterPro" id="IPR002068">
    <property type="entry name" value="A-crystallin/Hsp20_dom"/>
</dbReference>
<feature type="compositionally biased region" description="Polar residues" evidence="2">
    <location>
        <begin position="223"/>
        <end position="239"/>
    </location>
</feature>
<evidence type="ECO:0000256" key="2">
    <source>
        <dbReference type="SAM" id="MobiDB-lite"/>
    </source>
</evidence>
<accession>A0A5N6L477</accession>
<keyword evidence="5" id="KW-1185">Reference proteome</keyword>
<dbReference type="PROSITE" id="PS01031">
    <property type="entry name" value="SHSP"/>
    <property type="match status" value="1"/>
</dbReference>
<dbReference type="AlphaFoldDB" id="A0A5N6L477"/>
<feature type="region of interest" description="Disordered" evidence="2">
    <location>
        <begin position="772"/>
        <end position="810"/>
    </location>
</feature>